<evidence type="ECO:0000313" key="2">
    <source>
        <dbReference type="Proteomes" id="UP000776252"/>
    </source>
</evidence>
<reference evidence="1 2" key="1">
    <citation type="submission" date="2021-06" db="EMBL/GenBank/DDBJ databases">
        <title>Clostridia strains as spoilage organisms.</title>
        <authorList>
            <person name="Wambui J."/>
            <person name="Stephan R."/>
            <person name="Stevens M.J.A."/>
        </authorList>
    </citation>
    <scope>NUCLEOTIDE SEQUENCE [LARGE SCALE GENOMIC DNA]</scope>
    <source>
        <strain evidence="1 2">DSM 14204</strain>
    </source>
</reference>
<protein>
    <submittedName>
        <fullName evidence="1">Uncharacterized protein</fullName>
    </submittedName>
</protein>
<keyword evidence="2" id="KW-1185">Reference proteome</keyword>
<evidence type="ECO:0000313" key="1">
    <source>
        <dbReference type="EMBL" id="MBU3160441.1"/>
    </source>
</evidence>
<organism evidence="1 2">
    <name type="scientific">Clostridium frigoris</name>
    <dbReference type="NCBI Taxonomy" id="205327"/>
    <lineage>
        <taxon>Bacteria</taxon>
        <taxon>Bacillati</taxon>
        <taxon>Bacillota</taxon>
        <taxon>Clostridia</taxon>
        <taxon>Eubacteriales</taxon>
        <taxon>Clostridiaceae</taxon>
        <taxon>Clostridium</taxon>
    </lineage>
</organism>
<sequence length="94" mass="11594">MNTKMYKLLVKGYEDDFTILYYFSTNYTDYFDFKFVGTEQEKYNYFLIDLEKHISPQPIYIDMKMHNQQIDRGLSRKEVFTIKKVNNFINRLYK</sequence>
<dbReference type="EMBL" id="JAHLDV010000027">
    <property type="protein sequence ID" value="MBU3160441.1"/>
    <property type="molecule type" value="Genomic_DNA"/>
</dbReference>
<dbReference type="Proteomes" id="UP000776252">
    <property type="component" value="Unassembled WGS sequence"/>
</dbReference>
<dbReference type="RefSeq" id="WP_216149599.1">
    <property type="nucleotide sequence ID" value="NZ_JAHLDV010000027.1"/>
</dbReference>
<comment type="caution">
    <text evidence="1">The sequence shown here is derived from an EMBL/GenBank/DDBJ whole genome shotgun (WGS) entry which is preliminary data.</text>
</comment>
<proteinExistence type="predicted"/>
<accession>A0ABS6BU49</accession>
<name>A0ABS6BU49_9CLOT</name>
<gene>
    <name evidence="1" type="ORF">KPL37_11870</name>
</gene>